<gene>
    <name evidence="2" type="ORF">GWK47_027575</name>
</gene>
<keyword evidence="3" id="KW-1185">Reference proteome</keyword>
<sequence length="429" mass="46444">MHTAFAEHVMGVEKLPFGGGARGGGGKECARSTSWPESRTGMPSLSSEPKATASPMAQSMDALEASVDDKITGVGRGAGKPAADVCDGVLVHAGGGGTQGSLPSKKPDHGESIQCLLNTRSPSWRQRTPPPDLLPGDFYEIFHHQGRKKKGAQCAGLQRRSHFGTRRGSPLAKLREEEITGLFDEWVLSKTRKNLEHASRKTKPFPKESLPDLLDCPTRPLTLIPFLKKRNSFLPRGKRGRGAERVGQKLKESFPDVKAPLSTVNRPQKGERWGSGVVIAEPKSPPNAPKHITFLPTPGVRFSPSFGAGHEVRPIPPSRRALDRTGGSSPLPFELWGYGKYLGHDPQSLWNPESLRKQEQSQGHLAKDSKNFHPLTPLTVLWGGGKSFLKTWHSAKDSPSVTGEGVEKLPGARNCTPELVAAATLCFEA</sequence>
<dbReference type="AlphaFoldDB" id="A0A8J8W994"/>
<feature type="region of interest" description="Disordered" evidence="1">
    <location>
        <begin position="17"/>
        <end position="57"/>
    </location>
</feature>
<dbReference type="EMBL" id="JACEEZ010026348">
    <property type="protein sequence ID" value="KAG0693244.1"/>
    <property type="molecule type" value="Genomic_DNA"/>
</dbReference>
<protein>
    <submittedName>
        <fullName evidence="2">Uncharacterized protein</fullName>
    </submittedName>
</protein>
<evidence type="ECO:0000313" key="2">
    <source>
        <dbReference type="EMBL" id="KAG0693244.1"/>
    </source>
</evidence>
<proteinExistence type="predicted"/>
<feature type="compositionally biased region" description="Gly residues" evidence="1">
    <location>
        <begin position="17"/>
        <end position="27"/>
    </location>
</feature>
<organism evidence="2 3">
    <name type="scientific">Chionoecetes opilio</name>
    <name type="common">Atlantic snow crab</name>
    <name type="synonym">Cancer opilio</name>
    <dbReference type="NCBI Taxonomy" id="41210"/>
    <lineage>
        <taxon>Eukaryota</taxon>
        <taxon>Metazoa</taxon>
        <taxon>Ecdysozoa</taxon>
        <taxon>Arthropoda</taxon>
        <taxon>Crustacea</taxon>
        <taxon>Multicrustacea</taxon>
        <taxon>Malacostraca</taxon>
        <taxon>Eumalacostraca</taxon>
        <taxon>Eucarida</taxon>
        <taxon>Decapoda</taxon>
        <taxon>Pleocyemata</taxon>
        <taxon>Brachyura</taxon>
        <taxon>Eubrachyura</taxon>
        <taxon>Majoidea</taxon>
        <taxon>Majidae</taxon>
        <taxon>Chionoecetes</taxon>
    </lineage>
</organism>
<evidence type="ECO:0000313" key="3">
    <source>
        <dbReference type="Proteomes" id="UP000770661"/>
    </source>
</evidence>
<name>A0A8J8W994_CHIOP</name>
<reference evidence="2" key="1">
    <citation type="submission" date="2020-07" db="EMBL/GenBank/DDBJ databases">
        <title>The High-quality genome of the commercially important snow crab, Chionoecetes opilio.</title>
        <authorList>
            <person name="Jeong J.-H."/>
            <person name="Ryu S."/>
        </authorList>
    </citation>
    <scope>NUCLEOTIDE SEQUENCE</scope>
    <source>
        <strain evidence="2">MADBK_172401_WGS</strain>
        <tissue evidence="2">Digestive gland</tissue>
    </source>
</reference>
<dbReference type="Proteomes" id="UP000770661">
    <property type="component" value="Unassembled WGS sequence"/>
</dbReference>
<accession>A0A8J8W994</accession>
<comment type="caution">
    <text evidence="2">The sequence shown here is derived from an EMBL/GenBank/DDBJ whole genome shotgun (WGS) entry which is preliminary data.</text>
</comment>
<evidence type="ECO:0000256" key="1">
    <source>
        <dbReference type="SAM" id="MobiDB-lite"/>
    </source>
</evidence>
<feature type="compositionally biased region" description="Polar residues" evidence="1">
    <location>
        <begin position="31"/>
        <end position="49"/>
    </location>
</feature>